<evidence type="ECO:0000313" key="3">
    <source>
        <dbReference type="Proteomes" id="UP001164286"/>
    </source>
</evidence>
<dbReference type="EMBL" id="JAKWFO010000005">
    <property type="protein sequence ID" value="KAI9635661.1"/>
    <property type="molecule type" value="Genomic_DNA"/>
</dbReference>
<proteinExistence type="predicted"/>
<name>A0AA38H950_9TREE</name>
<protein>
    <submittedName>
        <fullName evidence="2">Uncharacterized protein</fullName>
    </submittedName>
</protein>
<organism evidence="2 3">
    <name type="scientific">Dioszegia hungarica</name>
    <dbReference type="NCBI Taxonomy" id="4972"/>
    <lineage>
        <taxon>Eukaryota</taxon>
        <taxon>Fungi</taxon>
        <taxon>Dikarya</taxon>
        <taxon>Basidiomycota</taxon>
        <taxon>Agaricomycotina</taxon>
        <taxon>Tremellomycetes</taxon>
        <taxon>Tremellales</taxon>
        <taxon>Bulleribasidiaceae</taxon>
        <taxon>Dioszegia</taxon>
    </lineage>
</organism>
<accession>A0AA38H950</accession>
<dbReference type="Proteomes" id="UP001164286">
    <property type="component" value="Unassembled WGS sequence"/>
</dbReference>
<keyword evidence="3" id="KW-1185">Reference proteome</keyword>
<comment type="caution">
    <text evidence="2">The sequence shown here is derived from an EMBL/GenBank/DDBJ whole genome shotgun (WGS) entry which is preliminary data.</text>
</comment>
<dbReference type="AlphaFoldDB" id="A0AA38H950"/>
<dbReference type="GeneID" id="77732099"/>
<feature type="region of interest" description="Disordered" evidence="1">
    <location>
        <begin position="181"/>
        <end position="246"/>
    </location>
</feature>
<evidence type="ECO:0000313" key="2">
    <source>
        <dbReference type="EMBL" id="KAI9635661.1"/>
    </source>
</evidence>
<sequence>MPFATGSGRPASSATPIPILAPQARKHTHTRNTSAPIYLPSTPLPRPAGPAKSPRGPGLRVITSFPLPPPRRPKLGAQTQSLDQGIAIRQPVPVRHYAPPLLNTAPLPATRRDHAASLPRRAVYRKPVPALQVDVDMEHDHAQVVPPTRPCPPIKSSLEKRMRREAVIISDGMYTSYQPDRLDWGTRDTSQNDGAISAPSPTRIIPSTSRPSGRGHKRTISDKFKSLFSPSPPRPPHIQLSTSSPAPSAALVLPEEDLERIPMNDESDIPTYSATYPQPDDPFYLAVPHTPALTEAAGQPGRPYRSPGTASFVVSREEDIWGVSAQGGEADENAARRNTFGVIEWPKTAMASLGTEVRSVAGSEGFSPGSRARGSSDGTCEADDEMSPEMDPAGEVVLAYLVGGDGGVTA</sequence>
<feature type="region of interest" description="Disordered" evidence="1">
    <location>
        <begin position="1"/>
        <end position="77"/>
    </location>
</feature>
<dbReference type="RefSeq" id="XP_052945438.1">
    <property type="nucleotide sequence ID" value="XM_053092894.1"/>
</dbReference>
<reference evidence="2" key="1">
    <citation type="journal article" date="2022" name="G3 (Bethesda)">
        <title>High quality genome of the basidiomycete yeast Dioszegia hungarica PDD-24b-2 isolated from cloud water.</title>
        <authorList>
            <person name="Jarrige D."/>
            <person name="Haridas S."/>
            <person name="Bleykasten-Grosshans C."/>
            <person name="Joly M."/>
            <person name="Nadalig T."/>
            <person name="Sancelme M."/>
            <person name="Vuilleumier S."/>
            <person name="Grigoriev I.V."/>
            <person name="Amato P."/>
            <person name="Bringel F."/>
        </authorList>
    </citation>
    <scope>NUCLEOTIDE SEQUENCE</scope>
    <source>
        <strain evidence="2">PDD-24b-2</strain>
    </source>
</reference>
<feature type="region of interest" description="Disordered" evidence="1">
    <location>
        <begin position="360"/>
        <end position="391"/>
    </location>
</feature>
<evidence type="ECO:0000256" key="1">
    <source>
        <dbReference type="SAM" id="MobiDB-lite"/>
    </source>
</evidence>
<gene>
    <name evidence="2" type="ORF">MKK02DRAFT_44360</name>
</gene>